<feature type="region of interest" description="SH3-binding; interaction with Src family tyrosine kinases" evidence="21">
    <location>
        <begin position="69"/>
        <end position="78"/>
    </location>
</feature>
<proteinExistence type="evidence at transcript level"/>
<dbReference type="GO" id="GO:0017124">
    <property type="term" value="F:SH3 domain binding"/>
    <property type="evidence" value="ECO:0007669"/>
    <property type="project" value="UniProtKB-UniRule"/>
</dbReference>
<evidence type="ECO:0000256" key="5">
    <source>
        <dbReference type="ARBA" id="ARBA00022553"/>
    </source>
</evidence>
<sequence>MGGKWSKSSLVGWPNIRERMARAEPAADGVGPVSRDLEKHGAITTSNTATNNAACAWLEAQEEEEVGFPVKPQVPLRPMTYKGAFDLSHFLKEKGGLEGLIYSPKRQEILDLWVYHTQGYFPDWQNYTPGPGTRFPLTFGWCFKLVPVEPDEEENSCLLHPINLHGAEDTEREVLMWKFDSRLAFHHMARELHPEYYKDC</sequence>
<dbReference type="GO" id="GO:0020002">
    <property type="term" value="C:host cell plasma membrane"/>
    <property type="evidence" value="ECO:0007669"/>
    <property type="project" value="UniProtKB-SubCell"/>
</dbReference>
<evidence type="ECO:0000256" key="4">
    <source>
        <dbReference type="ARBA" id="ARBA00022525"/>
    </source>
</evidence>
<evidence type="ECO:0000256" key="12">
    <source>
        <dbReference type="ARBA" id="ARBA00022812"/>
    </source>
</evidence>
<dbReference type="GO" id="GO:0044178">
    <property type="term" value="C:host cell Golgi membrane"/>
    <property type="evidence" value="ECO:0007669"/>
    <property type="project" value="UniProtKB-SubCell"/>
</dbReference>
<comment type="PTM">
    <text evidence="21">Myristoylated.</text>
</comment>
<keyword evidence="7 21" id="KW-0945">Host-virus interaction</keyword>
<keyword evidence="16 21" id="KW-0729">SH3-binding</keyword>
<keyword evidence="8 21" id="KW-1115">Inhibition of host MHC class I molecule presentation by virus</keyword>
<feature type="chain" id="PRO_5023343210" description="Protein Nef" evidence="21">
    <location>
        <begin position="2"/>
        <end position="200"/>
    </location>
</feature>
<keyword evidence="17 21" id="KW-0472">Membrane</keyword>
<feature type="short sequence motif" description="Dileucine internalization motif; necessary for CD4 internalization" evidence="21">
    <location>
        <begin position="158"/>
        <end position="159"/>
    </location>
</feature>
<feature type="region of interest" description="Mediates dimerization, Nef-PTE1 interaction" evidence="21">
    <location>
        <begin position="108"/>
        <end position="124"/>
    </location>
</feature>
<dbReference type="FunFam" id="4.10.890.10:FF:000001">
    <property type="entry name" value="Protein Nef"/>
    <property type="match status" value="1"/>
</dbReference>
<comment type="function">
    <text evidence="21">Bypasses host T-cell signaling by inducing a transcriptional program nearly identical to that of anti-CD3 cell activation. Interaction with TCR-zeta chain up-regulates the Fas ligand (FasL). Increasing surface FasL molecules and decreasing surface MHC-I molecules on infected CD4(+) cells send attacking cytotoxic CD8+ T-lymphocytes into apoptosis.</text>
</comment>
<feature type="site" description="Cleavage; by viral protease" evidence="21">
    <location>
        <begin position="57"/>
        <end position="58"/>
    </location>
</feature>
<organism evidence="23 24">
    <name type="scientific">Human immunodeficiency virus type 1</name>
    <name type="common">HIV-1</name>
    <dbReference type="NCBI Taxonomy" id="11676"/>
    <lineage>
        <taxon>Viruses</taxon>
        <taxon>Riboviria</taxon>
        <taxon>Pararnavirae</taxon>
        <taxon>Artverviricota</taxon>
        <taxon>Revtraviricetes</taxon>
        <taxon>Ortervirales</taxon>
        <taxon>Retroviridae</taxon>
        <taxon>Orthoretrovirinae</taxon>
        <taxon>Lentivirus</taxon>
        <taxon>Lentivirus humimdef1</taxon>
    </lineage>
</organism>
<comment type="miscellaneous">
    <text evidence="21">HIV-1 lineages are divided in three main groups, M (for Major), O (for Outlier), and N (for New, or Non-M, Non-O). The vast majority of strains found worldwide belong to the group M. Group O seems to be endemic to and largely confined to Cameroon and neighboring countries in West Central Africa, where these viruses represent a small minority of HIV-1 strains. The group N is represented by a limited number of isolates from Cameroonian persons. The group M is further subdivided in 9 clades or subtypes (A to D, F to H, J and K).</text>
</comment>
<accession>A0A161CN10</accession>
<evidence type="ECO:0000256" key="16">
    <source>
        <dbReference type="ARBA" id="ARBA00023036"/>
    </source>
</evidence>
<comment type="caution">
    <text evidence="21">Lacks conserved residue(s) required for the propagation of feature annotation.</text>
</comment>
<dbReference type="HAMAP" id="MF_04078">
    <property type="entry name" value="NEF_HIV"/>
    <property type="match status" value="1"/>
</dbReference>
<comment type="function">
    <text evidence="21">In infected CD4(+) T-lymphocytes, down-regulates the surface MHC-I, mature MHC-II, CD4, CD28, CCR5 and CXCR4 molecules. Mediates internalization and degradation of host CD4 through the interaction of with the cytoplasmic tail of CD4, the recruitment of AP-2 (clathrin adapter protein complex 2), internalization through clathrin coated pits, and subsequent transport to endosomes and lysosomes for degradation. Diverts host MHC-I molecules to the trans-Golgi network-associated endosomal compartments by an endocytic pathway to finally target them for degradation. MHC-I down-regulation may involve AP-1 (clathrin adapter protein complex 1) or possibly Src family kinase-ZAP70/Syk-PI3K cascade recruited by PACS2. In consequence infected cells are masked for immune recognition by cytotoxic T-lymphocytes. Decreasing the number of immune receptors also prevents reinfection by more HIV particles (superinfection). Down-regulates host SERINC3 and SERINC5 thereby excluding these proteins from the viral particles. Virion infectivity is drastically higher when SERINC3 or SERINC5 are excluded from the viral envelope, because these host antiviral proteins impair the membrane fusion event necessary for subsequent virion penetration.</text>
</comment>
<keyword evidence="6 21" id="KW-1080">Inhibition of host adaptive immune response by virus</keyword>
<evidence type="ECO:0000256" key="10">
    <source>
        <dbReference type="ARBA" id="ARBA00022703"/>
    </source>
</evidence>
<dbReference type="GO" id="GO:0046776">
    <property type="term" value="P:symbiont-mediated suppression of host antigen processing and presentation of peptide antigen via MHC class I"/>
    <property type="evidence" value="ECO:0007669"/>
    <property type="project" value="UniProtKB-UniRule"/>
</dbReference>
<comment type="PTM">
    <text evidence="21">The virion-associated Nef proteins are cleaved by the viral protease to release the soluble C-terminal core protein. Nef is probably cleaved concomitantly with viral structural proteins on maturation of virus particles.</text>
</comment>
<feature type="initiator methionine" description="Removed; by host" evidence="21">
    <location>
        <position position="1"/>
    </location>
</feature>
<feature type="chain" id="PRO_5023343209" description="C-terminal core protein" evidence="21">
    <location>
        <begin position="58"/>
        <end position="200"/>
    </location>
</feature>
<keyword evidence="10 21" id="KW-0053">Apoptosis</keyword>
<feature type="region of interest" description="Acidic; interacts with host PACS1 and PACS2; stabilizes the interaction of NEF/MHC-I with host AP1M1; necessary for MHC-I internalization" evidence="21">
    <location>
        <begin position="62"/>
        <end position="65"/>
    </location>
</feature>
<dbReference type="InterPro" id="IPR027480">
    <property type="entry name" value="HIV-1_Nef_anchor_sf"/>
</dbReference>
<protein>
    <recommendedName>
        <fullName evidence="21">Protein Nef</fullName>
    </recommendedName>
    <alternativeName>
        <fullName evidence="21">3'ORF</fullName>
    </alternativeName>
    <alternativeName>
        <fullName evidence="21">Negative factor</fullName>
        <shortName evidence="21">F-protein</shortName>
    </alternativeName>
    <component>
        <recommendedName>
            <fullName evidence="21">C-terminal core protein</fullName>
        </recommendedName>
    </component>
</protein>
<evidence type="ECO:0000256" key="20">
    <source>
        <dbReference type="ARBA" id="ARBA00084111"/>
    </source>
</evidence>
<evidence type="ECO:0000256" key="13">
    <source>
        <dbReference type="ARBA" id="ARBA00022844"/>
    </source>
</evidence>
<dbReference type="GO" id="GO:0005576">
    <property type="term" value="C:extracellular region"/>
    <property type="evidence" value="ECO:0007669"/>
    <property type="project" value="UniProtKB-SubCell"/>
</dbReference>
<evidence type="ECO:0000256" key="19">
    <source>
        <dbReference type="ARBA" id="ARBA00023288"/>
    </source>
</evidence>
<keyword evidence="12 21" id="KW-1040">Host Golgi apparatus</keyword>
<comment type="domain">
    <text evidence="21">The dileucine internalization motif and a diacidic motif seem to be required for binding to AP-2.</text>
</comment>
<keyword evidence="4 21" id="KW-0964">Secreted</keyword>
<keyword evidence="18 21" id="KW-0899">Viral immunoevasion</keyword>
<dbReference type="Gene3D" id="3.30.62.10">
    <property type="entry name" value="Nef Regulatory Factor"/>
    <property type="match status" value="1"/>
</dbReference>
<comment type="subcellular location">
    <subcellularLocation>
        <location evidence="21">Host cell membrane</location>
        <topology evidence="21">Lipid-anchor</topology>
        <orientation evidence="21">Cytoplasmic side</orientation>
    </subcellularLocation>
    <subcellularLocation>
        <location evidence="21">Virion</location>
    </subcellularLocation>
    <subcellularLocation>
        <location evidence="21">Secreted</location>
    </subcellularLocation>
    <subcellularLocation>
        <location evidence="21">Host Golgi apparatus membrane</location>
    </subcellularLocation>
    <text evidence="21">TGN localization requires PACS1. Associates with the inner plasma membrane through its N-terminal domain. Nef stimulates its own export via the release of exosomes. Incorporated in virions at a rate of about 10 molecules per virion, where it is cleaved.</text>
</comment>
<comment type="domain">
    <text evidence="21">The acidic region binds to the sorting protein PACS-2, which targets Nef to the paranuclear region, enabling the PxxP motif to direct assembly of an SFK/ZAP-70/PI3K complex that accelerates endocytosis of cell-surface MHC-I.</text>
</comment>
<dbReference type="GO" id="GO:0044423">
    <property type="term" value="C:virion component"/>
    <property type="evidence" value="ECO:0007669"/>
    <property type="project" value="UniProtKB-UniRule"/>
</dbReference>
<dbReference type="GO" id="GO:0005525">
    <property type="term" value="F:GTP binding"/>
    <property type="evidence" value="ECO:0007669"/>
    <property type="project" value="UniProtKB-UniRule"/>
</dbReference>
<keyword evidence="13 21" id="KW-0946">Virion</keyword>
<evidence type="ECO:0000256" key="18">
    <source>
        <dbReference type="ARBA" id="ARBA00023280"/>
    </source>
</evidence>
<dbReference type="InterPro" id="IPR027481">
    <property type="entry name" value="HIV-1_Nef_core_sf"/>
</dbReference>
<comment type="function">
    <text evidence="21">Plays a role in optimizing the host cell environment for viral replication without causing cell death by apoptosis. Protects the infected cells from apoptosis in order to keep them alive until the next virus generation is ready to strike. Inhibits the Fas and TNFR-mediated death signals by blocking MAP3K5/ASK1. Decreases the half-life of TP53, protecting the infected cell against p53-mediated apoptosis. Inhibits the apoptotic signals regulated by the Bcl-2 family proteins through the formation of a Nef/PI3-kinase/PAK2 complex that leads to activation of PAK2 and induces phosphorylation of host BAD.</text>
</comment>
<dbReference type="Gene3D" id="4.10.890.10">
    <property type="entry name" value="HIV 1 nef anchor domain"/>
    <property type="match status" value="1"/>
</dbReference>
<evidence type="ECO:0000256" key="8">
    <source>
        <dbReference type="ARBA" id="ARBA00022625"/>
    </source>
</evidence>
<evidence type="ECO:0000256" key="14">
    <source>
        <dbReference type="ARBA" id="ARBA00022870"/>
    </source>
</evidence>
<comment type="function">
    <text evidence="21">Extracellular Nef protein targets CD4(+) T-lymphocytes for apoptosis by interacting with CXCR4 surface receptors.</text>
</comment>
<keyword evidence="11 21" id="KW-0519">Myristate</keyword>
<comment type="function">
    <text evidence="21">Factor of infectivity and pathogenicity, required for optimal virus replication. Alters numerous pathways of T-lymphocyte function and down-regulates immunity surface molecules in order to evade host defense and increase viral infectivity. Alters the functionality of other immunity cells, like dendritic cells, monocytes/macrophages and NK cells.</text>
</comment>
<evidence type="ECO:0000256" key="3">
    <source>
        <dbReference type="ARBA" id="ARBA00022518"/>
    </source>
</evidence>
<evidence type="ECO:0000256" key="7">
    <source>
        <dbReference type="ARBA" id="ARBA00022581"/>
    </source>
</evidence>
<evidence type="ECO:0000256" key="9">
    <source>
        <dbReference type="ARBA" id="ARBA00022661"/>
    </source>
</evidence>
<keyword evidence="14 21" id="KW-1043">Host membrane</keyword>
<dbReference type="GO" id="GO:0039505">
    <property type="term" value="P:symbiont-mediated suppression of host antigen processing and presentation of peptide antigen via MHC class II"/>
    <property type="evidence" value="ECO:0007669"/>
    <property type="project" value="UniProtKB-UniRule"/>
</dbReference>
<keyword evidence="15 21" id="KW-0843">Virulence</keyword>
<evidence type="ECO:0000256" key="6">
    <source>
        <dbReference type="ARBA" id="ARBA00022560"/>
    </source>
</evidence>
<evidence type="ECO:0000256" key="22">
    <source>
        <dbReference type="RuleBase" id="RU000344"/>
    </source>
</evidence>
<keyword evidence="2 21" id="KW-1032">Host cell membrane</keyword>
<keyword evidence="19 21" id="KW-0449">Lipoprotein</keyword>
<evidence type="ECO:0000256" key="11">
    <source>
        <dbReference type="ARBA" id="ARBA00022707"/>
    </source>
</evidence>
<feature type="short sequence motif" description="PxxP; stabilizes the interaction of NEF/MHC-I with host AP1M1; necessary for MHC-I internalization" evidence="21">
    <location>
        <begin position="72"/>
        <end position="75"/>
    </location>
</feature>
<keyword evidence="9 21" id="KW-1083">Inhibition of host autophagy by virus</keyword>
<evidence type="ECO:0000313" key="23">
    <source>
        <dbReference type="EMBL" id="ALP13188.1"/>
    </source>
</evidence>
<feature type="site" description="Might play a role in AP-1 recruitment to the Nef-MHC-I complex" evidence="21">
    <location>
        <position position="20"/>
    </location>
</feature>
<keyword evidence="3 21" id="KW-0244">Early protein</keyword>
<keyword evidence="20 21" id="KW-1116">Inhibition of host MHC class II molecule presentation by virus</keyword>
<dbReference type="GO" id="GO:0140321">
    <property type="term" value="P:symbiont-mediated suppression of host autophagy"/>
    <property type="evidence" value="ECO:0007669"/>
    <property type="project" value="UniProtKB-UniRule"/>
</dbReference>
<reference evidence="23 24" key="1">
    <citation type="journal article" date="2016" name="PLoS Pathog.">
        <title>Differences in the Selection Bottleneck between Modes of Sexual Transmission Influence the Genetic Composition of the HIV-1 Founder Virus.</title>
        <authorList>
            <person name="Tully D.C."/>
            <person name="Ogilvie C.B."/>
            <person name="Batorsky R.E."/>
            <person name="Bean D.J."/>
            <person name="Power K.A."/>
            <person name="Ghebremichael M."/>
            <person name="Bedard H.E."/>
            <person name="Gladden A.D."/>
            <person name="Seese A.M."/>
            <person name="Amero M.A."/>
            <person name="Lane K."/>
            <person name="McGrath G."/>
            <person name="Bazner S.B."/>
            <person name="Tinsley J."/>
            <person name="Lennon N.J."/>
            <person name="Henn M.R."/>
            <person name="Brumme Z.L."/>
            <person name="Norris P.J."/>
            <person name="Rosenberg E.S."/>
            <person name="Mayer K.H."/>
            <person name="Jessen H."/>
            <person name="Kosakovsky Pond S.L."/>
            <person name="Walker B.D."/>
            <person name="Altfeld M."/>
            <person name="Carlson J.M."/>
            <person name="Allen T.M."/>
        </authorList>
    </citation>
    <scope>NUCLEOTIDE SEQUENCE [LARGE SCALE GENOMIC DNA]</scope>
    <source>
        <strain evidence="23">954229</strain>
    </source>
</reference>
<gene>
    <name evidence="21 23" type="primary">nef</name>
</gene>
<feature type="lipid moiety-binding region" description="N-myristoyl glycine; by host" evidence="21">
    <location>
        <position position="2"/>
    </location>
</feature>
<evidence type="ECO:0000256" key="15">
    <source>
        <dbReference type="ARBA" id="ARBA00023026"/>
    </source>
</evidence>
<name>A0A161CN10_HV1</name>
<keyword evidence="5 21" id="KW-0597">Phosphoprotein</keyword>
<organismHost>
    <name type="scientific">Homo sapiens</name>
    <name type="common">Human</name>
    <dbReference type="NCBI Taxonomy" id="9606"/>
</organismHost>
<evidence type="ECO:0000256" key="2">
    <source>
        <dbReference type="ARBA" id="ARBA00022511"/>
    </source>
</evidence>
<feature type="short sequence motif" description="Diacidic; necessary for CD4 internalization" evidence="21">
    <location>
        <begin position="168"/>
        <end position="169"/>
    </location>
</feature>
<evidence type="ECO:0000256" key="1">
    <source>
        <dbReference type="ARBA" id="ARBA00006933"/>
    </source>
</evidence>
<evidence type="ECO:0000313" key="24">
    <source>
        <dbReference type="Proteomes" id="UP000125688"/>
    </source>
</evidence>
<comment type="domain">
    <text evidence="21">The SH3-binding domain constituted of PxxP motifs mediates binding to several Src family proteins thereby regulating their tyrosine kinase activity. The same motifs also mediates the association with MAPK3, PI3-kinase and TCR-zeta.</text>
</comment>
<comment type="similarity">
    <text evidence="1 21 22">Belongs to the lentivirus primate group Nef protein family.</text>
</comment>
<comment type="domain">
    <text evidence="21">The N-terminal domain is composed of the N-myristoyl glycine and of a cluster of positively charged amino acids. It is required for inner plasma membrane targeting of Nef and virion incorporation, and thereby for infectivity. This domain is also involved in binding to TP53.</text>
</comment>
<comment type="induction">
    <text evidence="21">Expressed early in the viral replication cycle.</text>
</comment>
<dbReference type="EMBL" id="KT124810">
    <property type="protein sequence ID" value="ALP13188.1"/>
    <property type="molecule type" value="Genomic_RNA"/>
</dbReference>
<comment type="subunit">
    <text evidence="21">Monomer; cytosolic form. Homodimer; membrane bound form. Interacts with Nef associated p21-activated kinase (PAK2); this interaction activates PAK2. Associates with the Nef-MHC-I-AP1 complex; this complex is required for MHC-I internalization. Interacts (via C-terminus) with host PI3-kinase. Interacts with host PACS1; this interaction seems to be weak. Interacts with host PACS2. Interacts with host LCK and MAPK3; these interactions inhibit the kinase activity of the latter. Interacts with host ATP6V1H; this interaction may play a role in CD4 endocytosis. Associates with the CD4-Nef-AP2 complex; this complex is required for CD4 internalization. Interacts with host AP2 subunit alpha and AP2 subunit sigma2. Interacts with TCR-zeta chain; this interaction up-regulates the Fas ligand (FasL) surface expression. Interacts with host HCK, LYN, and SRC; these interactions activate the Src family kinases. Interacts with MAP3K5; this interaction inhibits the Fas and TNFR-mediated death signals. Interacts with beta-COP and PTE1. Interacts with human RACK1; this increases Nef phosphorylation by PKC. Interacts with TP53; this interaction decreases the half-life of TP53, protecting the infected cell against p53-mediated apoptosis.</text>
</comment>
<evidence type="ECO:0000256" key="17">
    <source>
        <dbReference type="ARBA" id="ARBA00023136"/>
    </source>
</evidence>
<dbReference type="InterPro" id="IPR001558">
    <property type="entry name" value="HIV_Nef"/>
</dbReference>
<feature type="modified residue" description="Phosphoserine; by host" evidence="21">
    <location>
        <position position="6"/>
    </location>
</feature>
<dbReference type="Pfam" id="PF00469">
    <property type="entry name" value="F-protein"/>
    <property type="match status" value="1"/>
</dbReference>
<dbReference type="Proteomes" id="UP000125688">
    <property type="component" value="Genome"/>
</dbReference>
<comment type="PTM">
    <text evidence="21">Phosphorylated on serine residues, probably by host PKCdelta and theta.</text>
</comment>
<evidence type="ECO:0000256" key="21">
    <source>
        <dbReference type="HAMAP-Rule" id="MF_04078"/>
    </source>
</evidence>
<dbReference type="SUPFAM" id="SSF55671">
    <property type="entry name" value="Regulatory factor Nef"/>
    <property type="match status" value="1"/>
</dbReference>
<dbReference type="GO" id="GO:0016020">
    <property type="term" value="C:membrane"/>
    <property type="evidence" value="ECO:0007669"/>
    <property type="project" value="UniProtKB-UniRule"/>
</dbReference>